<proteinExistence type="predicted"/>
<evidence type="ECO:0000313" key="1">
    <source>
        <dbReference type="EMBL" id="SDD62527.1"/>
    </source>
</evidence>
<dbReference type="STRING" id="1045774.SAMN05421872_109217"/>
<dbReference type="AlphaFoldDB" id="A0A1G6WBB3"/>
<dbReference type="Proteomes" id="UP000199034">
    <property type="component" value="Unassembled WGS sequence"/>
</dbReference>
<accession>A0A1G6WBB3</accession>
<name>A0A1G6WBB3_9ACTN</name>
<sequence length="68" mass="7820">MDRAQFDRFRVRVDEAARHACHALLALDALRTSDDPDERAAYSDVHDLIADLSSLRVELDRWPEPVDD</sequence>
<gene>
    <name evidence="1" type="ORF">SAMN05421872_109217</name>
</gene>
<organism evidence="1 2">
    <name type="scientific">Nocardioides lianchengensis</name>
    <dbReference type="NCBI Taxonomy" id="1045774"/>
    <lineage>
        <taxon>Bacteria</taxon>
        <taxon>Bacillati</taxon>
        <taxon>Actinomycetota</taxon>
        <taxon>Actinomycetes</taxon>
        <taxon>Propionibacteriales</taxon>
        <taxon>Nocardioidaceae</taxon>
        <taxon>Nocardioides</taxon>
    </lineage>
</organism>
<reference evidence="1 2" key="1">
    <citation type="submission" date="2016-10" db="EMBL/GenBank/DDBJ databases">
        <authorList>
            <person name="de Groot N.N."/>
        </authorList>
    </citation>
    <scope>NUCLEOTIDE SEQUENCE [LARGE SCALE GENOMIC DNA]</scope>
    <source>
        <strain evidence="1 2">CGMCC 4.6858</strain>
    </source>
</reference>
<dbReference type="EMBL" id="FMZM01000009">
    <property type="protein sequence ID" value="SDD62527.1"/>
    <property type="molecule type" value="Genomic_DNA"/>
</dbReference>
<dbReference type="RefSeq" id="WP_090859053.1">
    <property type="nucleotide sequence ID" value="NZ_FMZM01000009.1"/>
</dbReference>
<evidence type="ECO:0000313" key="2">
    <source>
        <dbReference type="Proteomes" id="UP000199034"/>
    </source>
</evidence>
<protein>
    <submittedName>
        <fullName evidence="1">Uncharacterized protein</fullName>
    </submittedName>
</protein>
<keyword evidence="2" id="KW-1185">Reference proteome</keyword>